<dbReference type="STRING" id="1121331.SAMN02745248_00998"/>
<evidence type="ECO:0000313" key="3">
    <source>
        <dbReference type="EMBL" id="SHJ81130.1"/>
    </source>
</evidence>
<dbReference type="EMBL" id="FRAD01000007">
    <property type="protein sequence ID" value="SHJ81130.1"/>
    <property type="molecule type" value="Genomic_DNA"/>
</dbReference>
<dbReference type="AlphaFoldDB" id="A0A1M6MCJ8"/>
<name>A0A1M6MCJ8_9CLOT</name>
<feature type="signal peptide" evidence="2">
    <location>
        <begin position="1"/>
        <end position="24"/>
    </location>
</feature>
<keyword evidence="2" id="KW-0732">Signal</keyword>
<feature type="region of interest" description="Disordered" evidence="1">
    <location>
        <begin position="209"/>
        <end position="233"/>
    </location>
</feature>
<proteinExistence type="predicted"/>
<protein>
    <submittedName>
        <fullName evidence="3">Uncharacterized protein</fullName>
    </submittedName>
</protein>
<evidence type="ECO:0000313" key="4">
    <source>
        <dbReference type="Proteomes" id="UP000183952"/>
    </source>
</evidence>
<feature type="compositionally biased region" description="Polar residues" evidence="1">
    <location>
        <begin position="216"/>
        <end position="227"/>
    </location>
</feature>
<reference evidence="3 4" key="1">
    <citation type="submission" date="2016-11" db="EMBL/GenBank/DDBJ databases">
        <authorList>
            <person name="Jaros S."/>
            <person name="Januszkiewicz K."/>
            <person name="Wedrychowicz H."/>
        </authorList>
    </citation>
    <scope>NUCLEOTIDE SEQUENCE [LARGE SCALE GENOMIC DNA]</scope>
    <source>
        <strain evidence="3 4">DSM 3090</strain>
    </source>
</reference>
<feature type="chain" id="PRO_5012635723" evidence="2">
    <location>
        <begin position="25"/>
        <end position="233"/>
    </location>
</feature>
<evidence type="ECO:0000256" key="1">
    <source>
        <dbReference type="SAM" id="MobiDB-lite"/>
    </source>
</evidence>
<accession>A0A1M6MCJ8</accession>
<gene>
    <name evidence="3" type="ORF">SAMN02745248_00998</name>
</gene>
<keyword evidence="4" id="KW-1185">Reference proteome</keyword>
<dbReference type="OrthoDB" id="2567995at2"/>
<dbReference type="RefSeq" id="WP_072902999.1">
    <property type="nucleotide sequence ID" value="NZ_FRAD01000007.1"/>
</dbReference>
<sequence>MKKVYSFLALTMILVFISSGFAFSTNKNDIPEPIIKAANEGLVFVSKELSANPTLYGLDSSVDVKSIKLGEGFNLYYPKKDKINKTDTDSLIDVSDKSNFWLFTVKANGKPAIFLTVGYDYDNGEYDVAEFGGNSQVFEETLANFKNVTNNEKPKVVKIRSDYYLVNKTELGESTLPSISEERSKQFNNKKLVNSKDIINELKDYIKQSKDGGRGTSTQVPKQTKNNIPILEA</sequence>
<evidence type="ECO:0000256" key="2">
    <source>
        <dbReference type="SAM" id="SignalP"/>
    </source>
</evidence>
<dbReference type="Proteomes" id="UP000183952">
    <property type="component" value="Unassembled WGS sequence"/>
</dbReference>
<organism evidence="3 4">
    <name type="scientific">Hathewaya proteolytica DSM 3090</name>
    <dbReference type="NCBI Taxonomy" id="1121331"/>
    <lineage>
        <taxon>Bacteria</taxon>
        <taxon>Bacillati</taxon>
        <taxon>Bacillota</taxon>
        <taxon>Clostridia</taxon>
        <taxon>Eubacteriales</taxon>
        <taxon>Clostridiaceae</taxon>
        <taxon>Hathewaya</taxon>
    </lineage>
</organism>